<proteinExistence type="predicted"/>
<evidence type="ECO:0000313" key="3">
    <source>
        <dbReference type="Proteomes" id="UP001054837"/>
    </source>
</evidence>
<comment type="caution">
    <text evidence="2">The sequence shown here is derived from an EMBL/GenBank/DDBJ whole genome shotgun (WGS) entry which is preliminary data.</text>
</comment>
<dbReference type="Proteomes" id="UP001054837">
    <property type="component" value="Unassembled WGS sequence"/>
</dbReference>
<dbReference type="EMBL" id="BPLQ01009364">
    <property type="protein sequence ID" value="GIY43494.1"/>
    <property type="molecule type" value="Genomic_DNA"/>
</dbReference>
<feature type="region of interest" description="Disordered" evidence="1">
    <location>
        <begin position="1"/>
        <end position="24"/>
    </location>
</feature>
<reference evidence="2 3" key="1">
    <citation type="submission" date="2021-06" db="EMBL/GenBank/DDBJ databases">
        <title>Caerostris darwini draft genome.</title>
        <authorList>
            <person name="Kono N."/>
            <person name="Arakawa K."/>
        </authorList>
    </citation>
    <scope>NUCLEOTIDE SEQUENCE [LARGE SCALE GENOMIC DNA]</scope>
</reference>
<protein>
    <submittedName>
        <fullName evidence="2">Uncharacterized protein</fullName>
    </submittedName>
</protein>
<gene>
    <name evidence="2" type="ORF">CDAR_436851</name>
</gene>
<dbReference type="AlphaFoldDB" id="A0AAV4TE69"/>
<sequence>MLAFSADAGAPQTTSPPSSHAYGRAMAPCLPRMRRNANHAKPPPVMQPWKEDSHLLSLQMLFSPDSFPGGGTPKRKYFCKILLPMGKFDKRAPLREGLGE</sequence>
<evidence type="ECO:0000256" key="1">
    <source>
        <dbReference type="SAM" id="MobiDB-lite"/>
    </source>
</evidence>
<keyword evidence="3" id="KW-1185">Reference proteome</keyword>
<evidence type="ECO:0000313" key="2">
    <source>
        <dbReference type="EMBL" id="GIY43494.1"/>
    </source>
</evidence>
<accession>A0AAV4TE69</accession>
<name>A0AAV4TE69_9ARAC</name>
<organism evidence="2 3">
    <name type="scientific">Caerostris darwini</name>
    <dbReference type="NCBI Taxonomy" id="1538125"/>
    <lineage>
        <taxon>Eukaryota</taxon>
        <taxon>Metazoa</taxon>
        <taxon>Ecdysozoa</taxon>
        <taxon>Arthropoda</taxon>
        <taxon>Chelicerata</taxon>
        <taxon>Arachnida</taxon>
        <taxon>Araneae</taxon>
        <taxon>Araneomorphae</taxon>
        <taxon>Entelegynae</taxon>
        <taxon>Araneoidea</taxon>
        <taxon>Araneidae</taxon>
        <taxon>Caerostris</taxon>
    </lineage>
</organism>